<evidence type="ECO:0000313" key="2">
    <source>
        <dbReference type="EMBL" id="OWZ83286.1"/>
    </source>
</evidence>
<gene>
    <name evidence="2" type="ORF">CDO51_09515</name>
</gene>
<name>A0A226BWB2_9FIRM</name>
<dbReference type="Pfam" id="PF09989">
    <property type="entry name" value="DUF2229"/>
    <property type="match status" value="1"/>
</dbReference>
<dbReference type="Proteomes" id="UP000214588">
    <property type="component" value="Unassembled WGS sequence"/>
</dbReference>
<keyword evidence="3" id="KW-1185">Reference proteome</keyword>
<evidence type="ECO:0000259" key="1">
    <source>
        <dbReference type="Pfam" id="PF09989"/>
    </source>
</evidence>
<dbReference type="Pfam" id="PF06050">
    <property type="entry name" value="HGD-D"/>
    <property type="match status" value="1"/>
</dbReference>
<proteinExistence type="predicted"/>
<sequence>MALKVGMPRSLAYYTYFPLWNTFFKELGVEVLLSNESNKQVLDQGVKETVNDACVPIKMYHGHVKDLMEKVDYLFIPRLVSLDGEETVCPKFLGLPDMVRYSIDGLPPIIDNRLDLRKGKLEFWKFFYRIGRKLDKSFWKILMSYRAAWDKFNKYQSLLLKEYSPQEAWELIDKDQSRGDKIQQKGDITIALLGYPYTIYDPYISVGLLDNLKKMNVKVLTKDNVPSVDLLRQRKKFAKEMFWYYSNQVVRSALYYLEKPRVDGVIHVTAFGCGPDAMVDKFVELECKHSGVPFLTLSLDEHTGEAGMNTRVEAFVDMLKRKRG</sequence>
<comment type="caution">
    <text evidence="2">The sequence shown here is derived from an EMBL/GenBank/DDBJ whole genome shotgun (WGS) entry which is preliminary data.</text>
</comment>
<feature type="domain" description="DUF2229" evidence="1">
    <location>
        <begin position="4"/>
        <end position="225"/>
    </location>
</feature>
<dbReference type="Gene3D" id="3.40.50.11900">
    <property type="match status" value="1"/>
</dbReference>
<dbReference type="InterPro" id="IPR051805">
    <property type="entry name" value="Dehydratase_Activator_Redct"/>
</dbReference>
<dbReference type="InterPro" id="IPR018709">
    <property type="entry name" value="CoA_activase_DUF2229"/>
</dbReference>
<organism evidence="2 3">
    <name type="scientific">Natranaerobius trueperi</name>
    <dbReference type="NCBI Taxonomy" id="759412"/>
    <lineage>
        <taxon>Bacteria</taxon>
        <taxon>Bacillati</taxon>
        <taxon>Bacillota</taxon>
        <taxon>Clostridia</taxon>
        <taxon>Natranaerobiales</taxon>
        <taxon>Natranaerobiaceae</taxon>
        <taxon>Natranaerobius</taxon>
    </lineage>
</organism>
<accession>A0A226BWB2</accession>
<reference evidence="2 3" key="1">
    <citation type="submission" date="2017-06" db="EMBL/GenBank/DDBJ databases">
        <title>Draft Genome Sequence of Natranaerobius trueperi halophilic, alkalithermophilic bacteria from soda lakes.</title>
        <authorList>
            <person name="Zhao B."/>
        </authorList>
    </citation>
    <scope>NUCLEOTIDE SEQUENCE [LARGE SCALE GENOMIC DNA]</scope>
    <source>
        <strain evidence="2 3">DSM 18760</strain>
    </source>
</reference>
<dbReference type="OrthoDB" id="9780120at2"/>
<dbReference type="PANTHER" id="PTHR32329:SF2">
    <property type="entry name" value="BIFUNCTIONAL PROTEIN [INCLUDES 2-HYDROXYACYL-COA DEHYDRATASE (N-TER) AND ITS ACTIVATOR DOMAIN (C_TERM)"/>
    <property type="match status" value="1"/>
</dbReference>
<dbReference type="EMBL" id="NIQC01000022">
    <property type="protein sequence ID" value="OWZ83286.1"/>
    <property type="molecule type" value="Genomic_DNA"/>
</dbReference>
<dbReference type="PANTHER" id="PTHR32329">
    <property type="entry name" value="BIFUNCTIONAL PROTEIN [INCLUDES 2-HYDROXYACYL-COA DEHYDRATASE (N-TER) AND ITS ACTIVATOR DOMAIN (C_TERM)-RELATED"/>
    <property type="match status" value="1"/>
</dbReference>
<dbReference type="AlphaFoldDB" id="A0A226BWB2"/>
<evidence type="ECO:0000313" key="3">
    <source>
        <dbReference type="Proteomes" id="UP000214588"/>
    </source>
</evidence>
<dbReference type="RefSeq" id="WP_089024033.1">
    <property type="nucleotide sequence ID" value="NZ_NIQC01000022.1"/>
</dbReference>
<protein>
    <submittedName>
        <fullName evidence="2">2-hydroxyglutaryl-CoA dehydratase</fullName>
    </submittedName>
</protein>
<dbReference type="InterPro" id="IPR010327">
    <property type="entry name" value="FldB/FldC_alpha/beta"/>
</dbReference>